<comment type="caution">
    <text evidence="1">The sequence shown here is derived from an EMBL/GenBank/DDBJ whole genome shotgun (WGS) entry which is preliminary data.</text>
</comment>
<sequence>MQPIDKFQWSNDINKEKDLLEYISILEELYIPDFDYDTDNPHYYYERIEESKVSAKEWERLCNQPAHLNVSETLQIFGNRYNKGLITEHFNYANYMKHELIQRFISELDLDTDKFWMLLLFVYDYSYHYYMEGTDIGESPNEQLLQFTKTIILNAESFDEKDGTTFTKPVTLKICVKGERDIIIDNPTAIHYIADSTFKMMQQDDLGNIGIMSHKRRLETSTSTKDSPFITFFAKMFLDFFNTQPQVVNKRRKGANYSQKETDLVCQLIAFTKLSKKKCWERTENDTLKAFLKQYKDFEPNTINSVYPSFRM</sequence>
<dbReference type="RefSeq" id="WP_258335927.1">
    <property type="nucleotide sequence ID" value="NZ_CALULB010000019.1"/>
</dbReference>
<name>A0AAW5NA12_9BACT</name>
<evidence type="ECO:0000313" key="1">
    <source>
        <dbReference type="EMBL" id="MCR8874350.1"/>
    </source>
</evidence>
<dbReference type="EMBL" id="JANRHJ010000010">
    <property type="protein sequence ID" value="MCR8874350.1"/>
    <property type="molecule type" value="Genomic_DNA"/>
</dbReference>
<reference evidence="1 2" key="1">
    <citation type="submission" date="2022-08" db="EMBL/GenBank/DDBJ databases">
        <authorList>
            <person name="Zeman M."/>
            <person name="Kubasova T."/>
        </authorList>
    </citation>
    <scope>NUCLEOTIDE SEQUENCE [LARGE SCALE GENOMIC DNA]</scope>
    <source>
        <strain evidence="1 2">ET62</strain>
    </source>
</reference>
<protein>
    <submittedName>
        <fullName evidence="1">Uncharacterized protein</fullName>
    </submittedName>
</protein>
<dbReference type="Proteomes" id="UP001204579">
    <property type="component" value="Unassembled WGS sequence"/>
</dbReference>
<gene>
    <name evidence="1" type="ORF">NW209_10045</name>
</gene>
<proteinExistence type="predicted"/>
<keyword evidence="2" id="KW-1185">Reference proteome</keyword>
<organism evidence="1 2">
    <name type="scientific">Phocaeicola barnesiae</name>
    <dbReference type="NCBI Taxonomy" id="376804"/>
    <lineage>
        <taxon>Bacteria</taxon>
        <taxon>Pseudomonadati</taxon>
        <taxon>Bacteroidota</taxon>
        <taxon>Bacteroidia</taxon>
        <taxon>Bacteroidales</taxon>
        <taxon>Bacteroidaceae</taxon>
        <taxon>Phocaeicola</taxon>
    </lineage>
</organism>
<evidence type="ECO:0000313" key="2">
    <source>
        <dbReference type="Proteomes" id="UP001204579"/>
    </source>
</evidence>
<dbReference type="AlphaFoldDB" id="A0AAW5NA12"/>
<accession>A0AAW5NA12</accession>